<dbReference type="PROSITE" id="PS51167">
    <property type="entry name" value="CHORISMATE_MUT_1"/>
    <property type="match status" value="1"/>
</dbReference>
<organism evidence="4 5">
    <name type="scientific">Fredinandcohnia quinoae</name>
    <dbReference type="NCBI Taxonomy" id="2918902"/>
    <lineage>
        <taxon>Bacteria</taxon>
        <taxon>Bacillati</taxon>
        <taxon>Bacillota</taxon>
        <taxon>Bacilli</taxon>
        <taxon>Bacillales</taxon>
        <taxon>Bacillaceae</taxon>
        <taxon>Fredinandcohnia</taxon>
    </lineage>
</organism>
<proteinExistence type="predicted"/>
<dbReference type="SUPFAM" id="SSF55298">
    <property type="entry name" value="YjgF-like"/>
    <property type="match status" value="1"/>
</dbReference>
<dbReference type="EMBL" id="JAKTTI010000005">
    <property type="protein sequence ID" value="MCH1624747.1"/>
    <property type="molecule type" value="Genomic_DNA"/>
</dbReference>
<comment type="catalytic activity">
    <reaction evidence="3">
        <text>chorismate = prephenate</text>
        <dbReference type="Rhea" id="RHEA:13897"/>
        <dbReference type="ChEBI" id="CHEBI:29748"/>
        <dbReference type="ChEBI" id="CHEBI:29934"/>
        <dbReference type="EC" id="5.4.99.5"/>
    </reaction>
</comment>
<dbReference type="GO" id="GO:0046417">
    <property type="term" value="P:chorismate metabolic process"/>
    <property type="evidence" value="ECO:0007669"/>
    <property type="project" value="TreeGrafter"/>
</dbReference>
<sequence length="124" mass="13811">MVRGVRGATTIEDNTKQEIISATEKLLREMIDANNIKATDVAQILVSTTDDINACFPAAAVRLLEGWTFVPVMCMKEIPVPDSLPLCIRVMMTVNTEVEQSDITHIYLEKAILLRPDLTKHIDS</sequence>
<dbReference type="NCBIfam" id="TIGR01796">
    <property type="entry name" value="CM_mono_aroH"/>
    <property type="match status" value="1"/>
</dbReference>
<protein>
    <recommendedName>
        <fullName evidence="1 3">chorismate mutase</fullName>
        <ecNumber evidence="1 3">5.4.99.5</ecNumber>
    </recommendedName>
</protein>
<keyword evidence="3 4" id="KW-0413">Isomerase</keyword>
<evidence type="ECO:0000256" key="3">
    <source>
        <dbReference type="PROSITE-ProRule" id="PRU00514"/>
    </source>
</evidence>
<gene>
    <name evidence="4" type="primary">aroH</name>
    <name evidence="4" type="ORF">MJG50_05365</name>
</gene>
<feature type="binding site" evidence="2">
    <location>
        <position position="6"/>
    </location>
    <ligand>
        <name>prephenate</name>
        <dbReference type="ChEBI" id="CHEBI:29934"/>
    </ligand>
</feature>
<dbReference type="Pfam" id="PF07736">
    <property type="entry name" value="CM_1"/>
    <property type="match status" value="1"/>
</dbReference>
<dbReference type="CDD" id="cd02185">
    <property type="entry name" value="AroH"/>
    <property type="match status" value="1"/>
</dbReference>
<feature type="binding site" evidence="2">
    <location>
        <position position="89"/>
    </location>
    <ligand>
        <name>prephenate</name>
        <dbReference type="ChEBI" id="CHEBI:29934"/>
    </ligand>
</feature>
<dbReference type="InterPro" id="IPR008243">
    <property type="entry name" value="Chorismate_mutase_AroH"/>
</dbReference>
<dbReference type="GO" id="GO:0009073">
    <property type="term" value="P:aromatic amino acid family biosynthetic process"/>
    <property type="evidence" value="ECO:0007669"/>
    <property type="project" value="UniProtKB-UniRule"/>
</dbReference>
<keyword evidence="5" id="KW-1185">Reference proteome</keyword>
<evidence type="ECO:0000256" key="1">
    <source>
        <dbReference type="NCBIfam" id="TIGR01796"/>
    </source>
</evidence>
<dbReference type="GO" id="GO:0008652">
    <property type="term" value="P:amino acid biosynthetic process"/>
    <property type="evidence" value="ECO:0007669"/>
    <property type="project" value="UniProtKB-UniRule"/>
</dbReference>
<evidence type="ECO:0000256" key="2">
    <source>
        <dbReference type="PIRSR" id="PIRSR005965-1"/>
    </source>
</evidence>
<accession>A0AAW5E3U0</accession>
<dbReference type="Gene3D" id="3.30.1330.40">
    <property type="entry name" value="RutC-like"/>
    <property type="match status" value="1"/>
</dbReference>
<dbReference type="RefSeq" id="WP_240253413.1">
    <property type="nucleotide sequence ID" value="NZ_JAKTTI010000005.1"/>
</dbReference>
<evidence type="ECO:0000313" key="4">
    <source>
        <dbReference type="EMBL" id="MCH1624747.1"/>
    </source>
</evidence>
<dbReference type="PIRSF" id="PIRSF005965">
    <property type="entry name" value="Chor_mut_AroH"/>
    <property type="match status" value="1"/>
</dbReference>
<name>A0AAW5E3U0_9BACI</name>
<evidence type="ECO:0000313" key="5">
    <source>
        <dbReference type="Proteomes" id="UP001431131"/>
    </source>
</evidence>
<keyword evidence="2 3" id="KW-0057">Aromatic amino acid biosynthesis</keyword>
<feature type="binding site" evidence="2">
    <location>
        <position position="107"/>
    </location>
    <ligand>
        <name>prephenate</name>
        <dbReference type="ChEBI" id="CHEBI:29934"/>
    </ligand>
</feature>
<dbReference type="AlphaFoldDB" id="A0AAW5E3U0"/>
<dbReference type="Proteomes" id="UP001431131">
    <property type="component" value="Unassembled WGS sequence"/>
</dbReference>
<dbReference type="InterPro" id="IPR035959">
    <property type="entry name" value="RutC-like_sf"/>
</dbReference>
<keyword evidence="2 3" id="KW-0028">Amino-acid biosynthesis</keyword>
<dbReference type="GO" id="GO:0004106">
    <property type="term" value="F:chorismate mutase activity"/>
    <property type="evidence" value="ECO:0007669"/>
    <property type="project" value="UniProtKB-UniRule"/>
</dbReference>
<dbReference type="EC" id="5.4.99.5" evidence="1 3"/>
<dbReference type="PANTHER" id="PTHR21164:SF0">
    <property type="entry name" value="CHORISMATE MUTASE AROH"/>
    <property type="match status" value="1"/>
</dbReference>
<comment type="caution">
    <text evidence="4">The sequence shown here is derived from an EMBL/GenBank/DDBJ whole genome shotgun (WGS) entry which is preliminary data.</text>
</comment>
<dbReference type="PANTHER" id="PTHR21164">
    <property type="entry name" value="CHORISMATE MUTASE"/>
    <property type="match status" value="1"/>
</dbReference>
<reference evidence="4" key="1">
    <citation type="submission" date="2022-02" db="EMBL/GenBank/DDBJ databases">
        <title>Fredinandcohnia quinoae sp. nov. isolated from Chenopodium quinoa seeds.</title>
        <authorList>
            <person name="Saati-Santamaria Z."/>
            <person name="Flores-Felix J.D."/>
            <person name="Igual J.M."/>
            <person name="Velazquez E."/>
            <person name="Garcia-Fraile P."/>
            <person name="Martinez-Molina E."/>
        </authorList>
    </citation>
    <scope>NUCLEOTIDE SEQUENCE</scope>
    <source>
        <strain evidence="4">SECRCQ15</strain>
    </source>
</reference>